<dbReference type="GO" id="GO:0043856">
    <property type="term" value="F:anti-sigma factor antagonist activity"/>
    <property type="evidence" value="ECO:0007669"/>
    <property type="project" value="InterPro"/>
</dbReference>
<reference evidence="5 6" key="1">
    <citation type="submission" date="2018-11" db="EMBL/GenBank/DDBJ databases">
        <title>The genome draft of YIM 96095.</title>
        <authorList>
            <person name="Tang S.-K."/>
            <person name="Chunyu W.-X."/>
            <person name="Feng Y.-Z."/>
        </authorList>
    </citation>
    <scope>NUCLEOTIDE SEQUENCE [LARGE SCALE GENOMIC DNA]</scope>
    <source>
        <strain evidence="5 6">YIM 96095</strain>
    </source>
</reference>
<evidence type="ECO:0000259" key="4">
    <source>
        <dbReference type="PROSITE" id="PS50801"/>
    </source>
</evidence>
<dbReference type="Proteomes" id="UP000269198">
    <property type="component" value="Unassembled WGS sequence"/>
</dbReference>
<evidence type="ECO:0000313" key="6">
    <source>
        <dbReference type="Proteomes" id="UP000269198"/>
    </source>
</evidence>
<feature type="domain" description="STAS" evidence="4">
    <location>
        <begin position="57"/>
        <end position="154"/>
    </location>
</feature>
<dbReference type="InterPro" id="IPR036513">
    <property type="entry name" value="STAS_dom_sf"/>
</dbReference>
<gene>
    <name evidence="5" type="ORF">EFW17_11710</name>
</gene>
<feature type="region of interest" description="Disordered" evidence="3">
    <location>
        <begin position="151"/>
        <end position="170"/>
    </location>
</feature>
<feature type="region of interest" description="Disordered" evidence="3">
    <location>
        <begin position="1"/>
        <end position="54"/>
    </location>
</feature>
<proteinExistence type="inferred from homology"/>
<dbReference type="PROSITE" id="PS50801">
    <property type="entry name" value="STAS"/>
    <property type="match status" value="1"/>
</dbReference>
<sequence>MGVRRRAAGSRGGRSGPPETRSRGAGRGVTTTAPAPRHGQIRVEGEPPPPGGSANTVLRLYGEIDSATTPALREHLFAALRPGLRLLVIDLSGITFCDVAGLAVLVGTRHRAERLGMELRLVGPRPQMRGTLRVTGLERVLTIHPTLARALADGPGETGCHPTPTHPRPR</sequence>
<protein>
    <recommendedName>
        <fullName evidence="2">Anti-sigma factor antagonist</fullName>
    </recommendedName>
</protein>
<comment type="similarity">
    <text evidence="1 2">Belongs to the anti-sigma-factor antagonist family.</text>
</comment>
<dbReference type="CDD" id="cd07043">
    <property type="entry name" value="STAS_anti-anti-sigma_factors"/>
    <property type="match status" value="1"/>
</dbReference>
<keyword evidence="6" id="KW-1185">Reference proteome</keyword>
<dbReference type="NCBIfam" id="TIGR00377">
    <property type="entry name" value="ant_ant_sig"/>
    <property type="match status" value="1"/>
</dbReference>
<dbReference type="AlphaFoldDB" id="A0A3N0E9Q7"/>
<name>A0A3N0E9Q7_9ACTN</name>
<dbReference type="EMBL" id="RJMB01000010">
    <property type="protein sequence ID" value="RNL84575.1"/>
    <property type="molecule type" value="Genomic_DNA"/>
</dbReference>
<dbReference type="Pfam" id="PF01740">
    <property type="entry name" value="STAS"/>
    <property type="match status" value="1"/>
</dbReference>
<dbReference type="InterPro" id="IPR002645">
    <property type="entry name" value="STAS_dom"/>
</dbReference>
<accession>A0A3N0E9Q7</accession>
<dbReference type="Gene3D" id="3.30.750.24">
    <property type="entry name" value="STAS domain"/>
    <property type="match status" value="1"/>
</dbReference>
<evidence type="ECO:0000256" key="2">
    <source>
        <dbReference type="RuleBase" id="RU003749"/>
    </source>
</evidence>
<dbReference type="PANTHER" id="PTHR33495">
    <property type="entry name" value="ANTI-SIGMA FACTOR ANTAGONIST TM_1081-RELATED-RELATED"/>
    <property type="match status" value="1"/>
</dbReference>
<organism evidence="5 6">
    <name type="scientific">Halostreptopolyspora alba</name>
    <dbReference type="NCBI Taxonomy" id="2487137"/>
    <lineage>
        <taxon>Bacteria</taxon>
        <taxon>Bacillati</taxon>
        <taxon>Actinomycetota</taxon>
        <taxon>Actinomycetes</taxon>
        <taxon>Streptosporangiales</taxon>
        <taxon>Nocardiopsidaceae</taxon>
        <taxon>Halostreptopolyspora</taxon>
    </lineage>
</organism>
<dbReference type="SUPFAM" id="SSF52091">
    <property type="entry name" value="SpoIIaa-like"/>
    <property type="match status" value="1"/>
</dbReference>
<dbReference type="OrthoDB" id="3294096at2"/>
<evidence type="ECO:0000256" key="3">
    <source>
        <dbReference type="SAM" id="MobiDB-lite"/>
    </source>
</evidence>
<dbReference type="InterPro" id="IPR003658">
    <property type="entry name" value="Anti-sigma_ant"/>
</dbReference>
<dbReference type="PANTHER" id="PTHR33495:SF2">
    <property type="entry name" value="ANTI-SIGMA FACTOR ANTAGONIST TM_1081-RELATED"/>
    <property type="match status" value="1"/>
</dbReference>
<evidence type="ECO:0000256" key="1">
    <source>
        <dbReference type="ARBA" id="ARBA00009013"/>
    </source>
</evidence>
<evidence type="ECO:0000313" key="5">
    <source>
        <dbReference type="EMBL" id="RNL84575.1"/>
    </source>
</evidence>
<comment type="caution">
    <text evidence="5">The sequence shown here is derived from an EMBL/GenBank/DDBJ whole genome shotgun (WGS) entry which is preliminary data.</text>
</comment>